<dbReference type="PROSITE" id="PS50089">
    <property type="entry name" value="ZF_RING_2"/>
    <property type="match status" value="1"/>
</dbReference>
<keyword evidence="3" id="KW-0862">Zinc</keyword>
<evidence type="ECO:0000256" key="5">
    <source>
        <dbReference type="SAM" id="MobiDB-lite"/>
    </source>
</evidence>
<dbReference type="Pfam" id="PF13639">
    <property type="entry name" value="zf-RING_2"/>
    <property type="match status" value="1"/>
</dbReference>
<feature type="domain" description="PHD-type" evidence="6">
    <location>
        <begin position="98"/>
        <end position="148"/>
    </location>
</feature>
<dbReference type="InterPro" id="IPR019786">
    <property type="entry name" value="Zinc_finger_PHD-type_CS"/>
</dbReference>
<dbReference type="PANTHER" id="PTHR12618:SF20">
    <property type="entry name" value="PHD AND RING FINGER DOMAIN-CONTAINING PROTEIN 1"/>
    <property type="match status" value="1"/>
</dbReference>
<organism evidence="8 9">
    <name type="scientific">Channa striata</name>
    <name type="common">Snakehead murrel</name>
    <name type="synonym">Ophicephalus striatus</name>
    <dbReference type="NCBI Taxonomy" id="64152"/>
    <lineage>
        <taxon>Eukaryota</taxon>
        <taxon>Metazoa</taxon>
        <taxon>Chordata</taxon>
        <taxon>Craniata</taxon>
        <taxon>Vertebrata</taxon>
        <taxon>Euteleostomi</taxon>
        <taxon>Actinopterygii</taxon>
        <taxon>Neopterygii</taxon>
        <taxon>Teleostei</taxon>
        <taxon>Neoteleostei</taxon>
        <taxon>Acanthomorphata</taxon>
        <taxon>Anabantaria</taxon>
        <taxon>Anabantiformes</taxon>
        <taxon>Channoidei</taxon>
        <taxon>Channidae</taxon>
        <taxon>Channa</taxon>
    </lineage>
</organism>
<gene>
    <name evidence="8" type="ORF">Q5P01_008116</name>
</gene>
<dbReference type="InterPro" id="IPR001965">
    <property type="entry name" value="Znf_PHD"/>
</dbReference>
<dbReference type="InterPro" id="IPR001841">
    <property type="entry name" value="Znf_RING"/>
</dbReference>
<evidence type="ECO:0008006" key="10">
    <source>
        <dbReference type="Google" id="ProtNLM"/>
    </source>
</evidence>
<evidence type="ECO:0000313" key="8">
    <source>
        <dbReference type="EMBL" id="KAK2851840.1"/>
    </source>
</evidence>
<protein>
    <recommendedName>
        <fullName evidence="10">PHD and RING finger domain-containing protein 1</fullName>
    </recommendedName>
</protein>
<comment type="caution">
    <text evidence="8">The sequence shown here is derived from an EMBL/GenBank/DDBJ whole genome shotgun (WGS) entry which is preliminary data.</text>
</comment>
<dbReference type="SMART" id="SM00249">
    <property type="entry name" value="PHD"/>
    <property type="match status" value="1"/>
</dbReference>
<dbReference type="PANTHER" id="PTHR12618">
    <property type="entry name" value="PHD AND RING FINGER DOMAIN-CONTAINING PROTEIN 1"/>
    <property type="match status" value="1"/>
</dbReference>
<evidence type="ECO:0000256" key="4">
    <source>
        <dbReference type="PROSITE-ProRule" id="PRU00175"/>
    </source>
</evidence>
<dbReference type="SUPFAM" id="SSF57903">
    <property type="entry name" value="FYVE/PHD zinc finger"/>
    <property type="match status" value="1"/>
</dbReference>
<dbReference type="PROSITE" id="PS50016">
    <property type="entry name" value="ZF_PHD_2"/>
    <property type="match status" value="1"/>
</dbReference>
<evidence type="ECO:0000256" key="3">
    <source>
        <dbReference type="ARBA" id="ARBA00022833"/>
    </source>
</evidence>
<evidence type="ECO:0000256" key="1">
    <source>
        <dbReference type="ARBA" id="ARBA00022723"/>
    </source>
</evidence>
<dbReference type="InterPro" id="IPR047157">
    <property type="entry name" value="PHRF1/Atg35"/>
</dbReference>
<dbReference type="SMART" id="SM00184">
    <property type="entry name" value="RING"/>
    <property type="match status" value="2"/>
</dbReference>
<dbReference type="InterPro" id="IPR013083">
    <property type="entry name" value="Znf_RING/FYVE/PHD"/>
</dbReference>
<feature type="region of interest" description="Disordered" evidence="5">
    <location>
        <begin position="182"/>
        <end position="215"/>
    </location>
</feature>
<dbReference type="Pfam" id="PF00628">
    <property type="entry name" value="PHD"/>
    <property type="match status" value="1"/>
</dbReference>
<dbReference type="EMBL" id="JAUPFM010000005">
    <property type="protein sequence ID" value="KAK2851840.1"/>
    <property type="molecule type" value="Genomic_DNA"/>
</dbReference>
<keyword evidence="2 4" id="KW-0863">Zinc-finger</keyword>
<dbReference type="Gene3D" id="3.30.40.10">
    <property type="entry name" value="Zinc/RING finger domain, C3HC4 (zinc finger)"/>
    <property type="match status" value="2"/>
</dbReference>
<feature type="compositionally biased region" description="Polar residues" evidence="5">
    <location>
        <begin position="197"/>
        <end position="212"/>
    </location>
</feature>
<sequence length="232" mass="25864">MNESLTSEGPELMSDKCYICLSAFDRRSVASLDNCPHLFCVQCILRWAQTSNTCPVDRVRFSFVQQRRGPGGDIVKKIKVSVQQKDDDELDQELASNAVNCEECGRSDRGHQLIMCIHCDSGYHMGCLSTSLNPGPEGEWICPDCVGSAHHAEEEISDGELMDLLAEVDGNASTRSRLRPSTLNLQSNSAERKRSTRVQSRMSSNPHRQTSWHVPKYLLRASRSAAATNDYL</sequence>
<evidence type="ECO:0000259" key="6">
    <source>
        <dbReference type="PROSITE" id="PS50016"/>
    </source>
</evidence>
<dbReference type="AlphaFoldDB" id="A0AA88N5E3"/>
<dbReference type="InterPro" id="IPR011011">
    <property type="entry name" value="Znf_FYVE_PHD"/>
</dbReference>
<proteinExistence type="predicted"/>
<keyword evidence="1" id="KW-0479">Metal-binding</keyword>
<evidence type="ECO:0000259" key="7">
    <source>
        <dbReference type="PROSITE" id="PS50089"/>
    </source>
</evidence>
<evidence type="ECO:0000256" key="2">
    <source>
        <dbReference type="ARBA" id="ARBA00022771"/>
    </source>
</evidence>
<dbReference type="PROSITE" id="PS00518">
    <property type="entry name" value="ZF_RING_1"/>
    <property type="match status" value="1"/>
</dbReference>
<evidence type="ECO:0000313" key="9">
    <source>
        <dbReference type="Proteomes" id="UP001187415"/>
    </source>
</evidence>
<name>A0AA88N5E3_CHASR</name>
<dbReference type="GO" id="GO:0008270">
    <property type="term" value="F:zinc ion binding"/>
    <property type="evidence" value="ECO:0007669"/>
    <property type="project" value="UniProtKB-KW"/>
</dbReference>
<keyword evidence="9" id="KW-1185">Reference proteome</keyword>
<feature type="domain" description="RING-type" evidence="7">
    <location>
        <begin position="17"/>
        <end position="58"/>
    </location>
</feature>
<dbReference type="InterPro" id="IPR017907">
    <property type="entry name" value="Znf_RING_CS"/>
</dbReference>
<dbReference type="InterPro" id="IPR019787">
    <property type="entry name" value="Znf_PHD-finger"/>
</dbReference>
<dbReference type="Proteomes" id="UP001187415">
    <property type="component" value="Unassembled WGS sequence"/>
</dbReference>
<reference evidence="8" key="1">
    <citation type="submission" date="2023-07" db="EMBL/GenBank/DDBJ databases">
        <title>Chromosome-level Genome Assembly of Striped Snakehead (Channa striata).</title>
        <authorList>
            <person name="Liu H."/>
        </authorList>
    </citation>
    <scope>NUCLEOTIDE SEQUENCE</scope>
    <source>
        <strain evidence="8">Gz</strain>
        <tissue evidence="8">Muscle</tissue>
    </source>
</reference>
<accession>A0AA88N5E3</accession>
<dbReference type="SUPFAM" id="SSF57850">
    <property type="entry name" value="RING/U-box"/>
    <property type="match status" value="1"/>
</dbReference>
<dbReference type="PROSITE" id="PS01359">
    <property type="entry name" value="ZF_PHD_1"/>
    <property type="match status" value="1"/>
</dbReference>